<accession>A0ACB9QQA3</accession>
<proteinExistence type="predicted"/>
<sequence length="119" mass="13302">MTPFNAKGTGSPTQNLFDAMLMKGRSAVVDAIRLLKGRWKILQNLDVGINHVPQTIVACCVLHNLCQIAREPEPVMGKELDEIGPAVRILEREKSLYYQGQNLRHALADDLHERLSSAR</sequence>
<comment type="caution">
    <text evidence="1">The sequence shown here is derived from an EMBL/GenBank/DDBJ whole genome shotgun (WGS) entry which is preliminary data.</text>
</comment>
<organism evidence="1 2">
    <name type="scientific">Melastoma candidum</name>
    <dbReference type="NCBI Taxonomy" id="119954"/>
    <lineage>
        <taxon>Eukaryota</taxon>
        <taxon>Viridiplantae</taxon>
        <taxon>Streptophyta</taxon>
        <taxon>Embryophyta</taxon>
        <taxon>Tracheophyta</taxon>
        <taxon>Spermatophyta</taxon>
        <taxon>Magnoliopsida</taxon>
        <taxon>eudicotyledons</taxon>
        <taxon>Gunneridae</taxon>
        <taxon>Pentapetalae</taxon>
        <taxon>rosids</taxon>
        <taxon>malvids</taxon>
        <taxon>Myrtales</taxon>
        <taxon>Melastomataceae</taxon>
        <taxon>Melastomatoideae</taxon>
        <taxon>Melastomateae</taxon>
        <taxon>Melastoma</taxon>
    </lineage>
</organism>
<evidence type="ECO:0000313" key="2">
    <source>
        <dbReference type="Proteomes" id="UP001057402"/>
    </source>
</evidence>
<evidence type="ECO:0000313" key="1">
    <source>
        <dbReference type="EMBL" id="KAI4367627.1"/>
    </source>
</evidence>
<gene>
    <name evidence="1" type="ORF">MLD38_023341</name>
</gene>
<dbReference type="EMBL" id="CM042885">
    <property type="protein sequence ID" value="KAI4367627.1"/>
    <property type="molecule type" value="Genomic_DNA"/>
</dbReference>
<protein>
    <submittedName>
        <fullName evidence="1">Uncharacterized protein</fullName>
    </submittedName>
</protein>
<dbReference type="Proteomes" id="UP001057402">
    <property type="component" value="Chromosome 6"/>
</dbReference>
<reference evidence="2" key="1">
    <citation type="journal article" date="2023" name="Front. Plant Sci.">
        <title>Chromosomal-level genome assembly of Melastoma candidum provides insights into trichome evolution.</title>
        <authorList>
            <person name="Zhong Y."/>
            <person name="Wu W."/>
            <person name="Sun C."/>
            <person name="Zou P."/>
            <person name="Liu Y."/>
            <person name="Dai S."/>
            <person name="Zhou R."/>
        </authorList>
    </citation>
    <scope>NUCLEOTIDE SEQUENCE [LARGE SCALE GENOMIC DNA]</scope>
</reference>
<keyword evidence="2" id="KW-1185">Reference proteome</keyword>
<name>A0ACB9QQA3_9MYRT</name>